<evidence type="ECO:0000313" key="2">
    <source>
        <dbReference type="EMBL" id="SFE54900.1"/>
    </source>
</evidence>
<reference evidence="3" key="1">
    <citation type="submission" date="2016-10" db="EMBL/GenBank/DDBJ databases">
        <authorList>
            <person name="Varghese N."/>
            <person name="Submissions S."/>
        </authorList>
    </citation>
    <scope>NUCLEOTIDE SEQUENCE [LARGE SCALE GENOMIC DNA]</scope>
    <source>
        <strain evidence="3">CGMCC 1.10784</strain>
    </source>
</reference>
<dbReference type="InterPro" id="IPR032096">
    <property type="entry name" value="DUF4815"/>
</dbReference>
<dbReference type="Pfam" id="PF16075">
    <property type="entry name" value="DUF4815"/>
    <property type="match status" value="1"/>
</dbReference>
<dbReference type="STRING" id="1045775.SAMN05216378_3505"/>
<feature type="domain" description="DUF4815" evidence="1">
    <location>
        <begin position="2"/>
        <end position="580"/>
    </location>
</feature>
<protein>
    <recommendedName>
        <fullName evidence="1">DUF4815 domain-containing protein</fullName>
    </recommendedName>
</protein>
<dbReference type="OrthoDB" id="2461491at2"/>
<name>A0A1I2BI90_9BACL</name>
<sequence length="686" mass="76559">MSVYNRFAPDKRWVALQAQSGRRLQSAELNEIQSLSLHRDKRMGDVIFGSGHIIEGGQIYVQDDKKKVIIFPATVYFDGVIHDIGEKRIPIAGIGEEIIGLKITYSTVTYEMQKELLDPAVGYANFGSPGMDRLVVTPEWVLNDAASIPMYRLSDGEVVTAKVPPELEGFTPVLARRTYDTSGSFLVSGMDGFIEPAEGDYVTLVIEAGKAYVLGYEINRLVPTRIKLKKSQDSRRVSDEVKTFVAGTTHYSLNSKPVKAIQEITARVKLPDISMTRGGSTAQDALPADAVVDIVSIVQGAKTYVKGKDYQLTENSVDWSIGTARPSIGETYKVTFEYMKQMVQGTDYKLEEGKSEVTWLGGDLPVAGSIFNVTYDYYLSRKDVFYLTADGQIQIVTGQSDVHPPSPPVPPDVLELGELQYPPASSDVLVVNNKPKRLTMLELRSLLDRLERAEYNQAMLELDRTAQISDPATFKKGFFTDNFTNFERADLERGFDAMIDPANQTLQLPVNQLFVQMEVESLDSVKQHERLLTLDYTEQLIIDQSYGTEALNVNPYQVFGSQATIRLTPSQDSWVETSYVYQTVWGWWDAWWTGNRSETRVILDENIPFIRQRIVTVYGEGFEPNSSNLQATFDGVEVSLVPANGYEAGTKPGTMKANGAGKFIATFAIPPNIRTGTREVRIFNYV</sequence>
<evidence type="ECO:0000259" key="1">
    <source>
        <dbReference type="Pfam" id="PF16075"/>
    </source>
</evidence>
<organism evidence="2 3">
    <name type="scientific">Paenibacillus catalpae</name>
    <dbReference type="NCBI Taxonomy" id="1045775"/>
    <lineage>
        <taxon>Bacteria</taxon>
        <taxon>Bacillati</taxon>
        <taxon>Bacillota</taxon>
        <taxon>Bacilli</taxon>
        <taxon>Bacillales</taxon>
        <taxon>Paenibacillaceae</taxon>
        <taxon>Paenibacillus</taxon>
    </lineage>
</organism>
<accession>A0A1I2BI90</accession>
<keyword evidence="3" id="KW-1185">Reference proteome</keyword>
<dbReference type="Proteomes" id="UP000198855">
    <property type="component" value="Unassembled WGS sequence"/>
</dbReference>
<dbReference type="EMBL" id="FOMT01000003">
    <property type="protein sequence ID" value="SFE54900.1"/>
    <property type="molecule type" value="Genomic_DNA"/>
</dbReference>
<dbReference type="RefSeq" id="WP_091187413.1">
    <property type="nucleotide sequence ID" value="NZ_FOMT01000003.1"/>
</dbReference>
<evidence type="ECO:0000313" key="3">
    <source>
        <dbReference type="Proteomes" id="UP000198855"/>
    </source>
</evidence>
<dbReference type="AlphaFoldDB" id="A0A1I2BI90"/>
<proteinExistence type="predicted"/>
<gene>
    <name evidence="2" type="ORF">SAMN05216378_3505</name>
</gene>